<keyword evidence="1" id="KW-0472">Membrane</keyword>
<keyword evidence="1" id="KW-0812">Transmembrane</keyword>
<keyword evidence="3" id="KW-1185">Reference proteome</keyword>
<sequence>MNLVDVATILVAMVFVIVVVFQVLLSLGFPLGEMAMGGYHKILPKGLRVVSAGNALILILMTIIFLQHTFQVSTALAFLPTSVLVWIITVFLAINTLANFFSTSRKEKVFMTPLSGVAMLLCLFISLS</sequence>
<evidence type="ECO:0000313" key="3">
    <source>
        <dbReference type="Proteomes" id="UP000789833"/>
    </source>
</evidence>
<keyword evidence="1" id="KW-1133">Transmembrane helix</keyword>
<feature type="transmembrane region" description="Helical" evidence="1">
    <location>
        <begin position="109"/>
        <end position="127"/>
    </location>
</feature>
<organism evidence="2 3">
    <name type="scientific">Sutcliffiella rhizosphaerae</name>
    <dbReference type="NCBI Taxonomy" id="2880967"/>
    <lineage>
        <taxon>Bacteria</taxon>
        <taxon>Bacillati</taxon>
        <taxon>Bacillota</taxon>
        <taxon>Bacilli</taxon>
        <taxon>Bacillales</taxon>
        <taxon>Bacillaceae</taxon>
        <taxon>Sutcliffiella</taxon>
    </lineage>
</organism>
<evidence type="ECO:0000313" key="2">
    <source>
        <dbReference type="EMBL" id="CAG9621118.1"/>
    </source>
</evidence>
<feature type="transmembrane region" description="Helical" evidence="1">
    <location>
        <begin position="6"/>
        <end position="29"/>
    </location>
</feature>
<proteinExistence type="predicted"/>
<evidence type="ECO:0008006" key="4">
    <source>
        <dbReference type="Google" id="ProtNLM"/>
    </source>
</evidence>
<gene>
    <name evidence="2" type="ORF">BACCIP111883_01890</name>
</gene>
<evidence type="ECO:0000256" key="1">
    <source>
        <dbReference type="SAM" id="Phobius"/>
    </source>
</evidence>
<name>A0ABM8YM85_9BACI</name>
<dbReference type="EMBL" id="CAKJTJ010000008">
    <property type="protein sequence ID" value="CAG9621118.1"/>
    <property type="molecule type" value="Genomic_DNA"/>
</dbReference>
<protein>
    <recommendedName>
        <fullName evidence="4">Integral membrane protein</fullName>
    </recommendedName>
</protein>
<feature type="transmembrane region" description="Helical" evidence="1">
    <location>
        <begin position="49"/>
        <end position="70"/>
    </location>
</feature>
<dbReference type="RefSeq" id="WP_230501020.1">
    <property type="nucleotide sequence ID" value="NZ_CAKJTJ010000008.1"/>
</dbReference>
<accession>A0ABM8YM85</accession>
<dbReference type="Proteomes" id="UP000789833">
    <property type="component" value="Unassembled WGS sequence"/>
</dbReference>
<comment type="caution">
    <text evidence="2">The sequence shown here is derived from an EMBL/GenBank/DDBJ whole genome shotgun (WGS) entry which is preliminary data.</text>
</comment>
<reference evidence="2 3" key="1">
    <citation type="submission" date="2021-10" db="EMBL/GenBank/DDBJ databases">
        <authorList>
            <person name="Criscuolo A."/>
        </authorList>
    </citation>
    <scope>NUCLEOTIDE SEQUENCE [LARGE SCALE GENOMIC DNA]</scope>
    <source>
        <strain evidence="3">CIP 111883</strain>
    </source>
</reference>
<feature type="transmembrane region" description="Helical" evidence="1">
    <location>
        <begin position="76"/>
        <end position="97"/>
    </location>
</feature>